<gene>
    <name evidence="2" type="ORF">XENOCAPTIV_017530</name>
</gene>
<protein>
    <submittedName>
        <fullName evidence="2">Uncharacterized protein</fullName>
    </submittedName>
</protein>
<keyword evidence="1" id="KW-0732">Signal</keyword>
<feature type="signal peptide" evidence="1">
    <location>
        <begin position="1"/>
        <end position="19"/>
    </location>
</feature>
<name>A0ABV0QM47_9TELE</name>
<reference evidence="2 3" key="1">
    <citation type="submission" date="2021-06" db="EMBL/GenBank/DDBJ databases">
        <authorList>
            <person name="Palmer J.M."/>
        </authorList>
    </citation>
    <scope>NUCLEOTIDE SEQUENCE [LARGE SCALE GENOMIC DNA]</scope>
    <source>
        <strain evidence="2 3">XC_2019</strain>
        <tissue evidence="2">Muscle</tissue>
    </source>
</reference>
<accession>A0ABV0QM47</accession>
<dbReference type="Proteomes" id="UP001434883">
    <property type="component" value="Unassembled WGS sequence"/>
</dbReference>
<evidence type="ECO:0000313" key="2">
    <source>
        <dbReference type="EMBL" id="MEQ2196905.1"/>
    </source>
</evidence>
<keyword evidence="3" id="KW-1185">Reference proteome</keyword>
<comment type="caution">
    <text evidence="2">The sequence shown here is derived from an EMBL/GenBank/DDBJ whole genome shotgun (WGS) entry which is preliminary data.</text>
</comment>
<evidence type="ECO:0000256" key="1">
    <source>
        <dbReference type="SAM" id="SignalP"/>
    </source>
</evidence>
<sequence length="101" mass="10531">GLWARGWTQVGAFPFTSLGLSRLVGLSPSVHLIPGFCIEPMPAQWVVLPLPCWAVLLPGASEVPSVFSCAPGLELTVPLLLLGLPSVSGICCLCQGSSCQK</sequence>
<evidence type="ECO:0000313" key="3">
    <source>
        <dbReference type="Proteomes" id="UP001434883"/>
    </source>
</evidence>
<organism evidence="2 3">
    <name type="scientific">Xenoophorus captivus</name>
    <dbReference type="NCBI Taxonomy" id="1517983"/>
    <lineage>
        <taxon>Eukaryota</taxon>
        <taxon>Metazoa</taxon>
        <taxon>Chordata</taxon>
        <taxon>Craniata</taxon>
        <taxon>Vertebrata</taxon>
        <taxon>Euteleostomi</taxon>
        <taxon>Actinopterygii</taxon>
        <taxon>Neopterygii</taxon>
        <taxon>Teleostei</taxon>
        <taxon>Neoteleostei</taxon>
        <taxon>Acanthomorphata</taxon>
        <taxon>Ovalentaria</taxon>
        <taxon>Atherinomorphae</taxon>
        <taxon>Cyprinodontiformes</taxon>
        <taxon>Goodeidae</taxon>
        <taxon>Xenoophorus</taxon>
    </lineage>
</organism>
<proteinExistence type="predicted"/>
<feature type="non-terminal residue" evidence="2">
    <location>
        <position position="1"/>
    </location>
</feature>
<dbReference type="EMBL" id="JAHRIN010017170">
    <property type="protein sequence ID" value="MEQ2196905.1"/>
    <property type="molecule type" value="Genomic_DNA"/>
</dbReference>
<feature type="chain" id="PRO_5046946688" evidence="1">
    <location>
        <begin position="20"/>
        <end position="101"/>
    </location>
</feature>